<dbReference type="EMBL" id="KN881727">
    <property type="protein sequence ID" value="KIY49086.1"/>
    <property type="molecule type" value="Genomic_DNA"/>
</dbReference>
<reference evidence="9 10" key="1">
    <citation type="journal article" date="2015" name="Fungal Genet. Biol.">
        <title>Evolution of novel wood decay mechanisms in Agaricales revealed by the genome sequences of Fistulina hepatica and Cylindrobasidium torrendii.</title>
        <authorList>
            <person name="Floudas D."/>
            <person name="Held B.W."/>
            <person name="Riley R."/>
            <person name="Nagy L.G."/>
            <person name="Koehler G."/>
            <person name="Ransdell A.S."/>
            <person name="Younus H."/>
            <person name="Chow J."/>
            <person name="Chiniquy J."/>
            <person name="Lipzen A."/>
            <person name="Tritt A."/>
            <person name="Sun H."/>
            <person name="Haridas S."/>
            <person name="LaButti K."/>
            <person name="Ohm R.A."/>
            <person name="Kues U."/>
            <person name="Blanchette R.A."/>
            <person name="Grigoriev I.V."/>
            <person name="Minto R.E."/>
            <person name="Hibbett D.S."/>
        </authorList>
    </citation>
    <scope>NUCLEOTIDE SEQUENCE [LARGE SCALE GENOMIC DNA]</scope>
    <source>
        <strain evidence="9 10">ATCC 64428</strain>
    </source>
</reference>
<evidence type="ECO:0000313" key="10">
    <source>
        <dbReference type="Proteomes" id="UP000054144"/>
    </source>
</evidence>
<dbReference type="GO" id="GO:0008654">
    <property type="term" value="P:phospholipid biosynthetic process"/>
    <property type="evidence" value="ECO:0007669"/>
    <property type="project" value="TreeGrafter"/>
</dbReference>
<evidence type="ECO:0000256" key="2">
    <source>
        <dbReference type="ARBA" id="ARBA00022692"/>
    </source>
</evidence>
<dbReference type="PANTHER" id="PTHR23129:SF0">
    <property type="entry name" value="ACYL-COENZYME A DIPHOSPHATASE FITM2"/>
    <property type="match status" value="1"/>
</dbReference>
<dbReference type="GO" id="GO:0005789">
    <property type="term" value="C:endoplasmic reticulum membrane"/>
    <property type="evidence" value="ECO:0007669"/>
    <property type="project" value="UniProtKB-SubCell"/>
</dbReference>
<dbReference type="GO" id="GO:0010945">
    <property type="term" value="F:coenzyme A diphosphatase activity"/>
    <property type="evidence" value="ECO:0007669"/>
    <property type="project" value="InterPro"/>
</dbReference>
<dbReference type="GO" id="GO:0019915">
    <property type="term" value="P:lipid storage"/>
    <property type="evidence" value="ECO:0007669"/>
    <property type="project" value="InterPro"/>
</dbReference>
<accession>A0A0D7AGR6</accession>
<keyword evidence="10" id="KW-1185">Reference proteome</keyword>
<gene>
    <name evidence="9" type="ORF">FISHEDRAFT_42007</name>
</gene>
<comment type="subcellular location">
    <subcellularLocation>
        <location evidence="1">Endoplasmic reticulum membrane</location>
        <topology evidence="1">Multi-pass membrane protein</topology>
    </subcellularLocation>
</comment>
<dbReference type="PANTHER" id="PTHR23129">
    <property type="entry name" value="ACYL-COENZYME A DIPHOSPHATASE FITM2"/>
    <property type="match status" value="1"/>
</dbReference>
<dbReference type="OrthoDB" id="5579088at2759"/>
<dbReference type="GO" id="GO:0034389">
    <property type="term" value="P:lipid droplet organization"/>
    <property type="evidence" value="ECO:0007669"/>
    <property type="project" value="TreeGrafter"/>
</dbReference>
<keyword evidence="4" id="KW-0256">Endoplasmic reticulum</keyword>
<sequence length="278" mass="30493">MSETLFAFAALSAIIVFGTIYSVVYGTYLDTSDPLITHLAHPLSKSVYWANKSNFLNVYFIKKAWAWTSGVFLLAFFTSPASARTARAFYKWVIGTLTWYAFTSWFFGPPLFERVIVASGGQCVLSLPAGNIVTVPQEYCHSHATLSPATHPDLFASVASTPVMEWAGGRPRLRLGHDVSGHIFLLTMSVLLLSDQLKTSLRAPGAWSMSRVLGLVASIAMIAIWLFASYTTSVYFHSPLEKATGYVLGVAAYVVTQLPELLSPVPNQTRVTEKIHTS</sequence>
<dbReference type="Proteomes" id="UP000054144">
    <property type="component" value="Unassembled WGS sequence"/>
</dbReference>
<evidence type="ECO:0000256" key="8">
    <source>
        <dbReference type="SAM" id="Phobius"/>
    </source>
</evidence>
<evidence type="ECO:0008006" key="11">
    <source>
        <dbReference type="Google" id="ProtNLM"/>
    </source>
</evidence>
<evidence type="ECO:0000256" key="3">
    <source>
        <dbReference type="ARBA" id="ARBA00022801"/>
    </source>
</evidence>
<feature type="transmembrane region" description="Helical" evidence="8">
    <location>
        <begin position="64"/>
        <end position="82"/>
    </location>
</feature>
<evidence type="ECO:0000256" key="4">
    <source>
        <dbReference type="ARBA" id="ARBA00022824"/>
    </source>
</evidence>
<evidence type="ECO:0000256" key="1">
    <source>
        <dbReference type="ARBA" id="ARBA00004477"/>
    </source>
</evidence>
<name>A0A0D7AGR6_9AGAR</name>
<proteinExistence type="predicted"/>
<keyword evidence="2 8" id="KW-0812">Transmembrane</keyword>
<dbReference type="Pfam" id="PF10261">
    <property type="entry name" value="FIT"/>
    <property type="match status" value="2"/>
</dbReference>
<feature type="transmembrane region" description="Helical" evidence="8">
    <location>
        <begin position="209"/>
        <end position="228"/>
    </location>
</feature>
<evidence type="ECO:0000256" key="7">
    <source>
        <dbReference type="ARBA" id="ARBA00023136"/>
    </source>
</evidence>
<dbReference type="AlphaFoldDB" id="A0A0D7AGR6"/>
<keyword evidence="5 8" id="KW-1133">Transmembrane helix</keyword>
<evidence type="ECO:0000313" key="9">
    <source>
        <dbReference type="EMBL" id="KIY49086.1"/>
    </source>
</evidence>
<evidence type="ECO:0000256" key="6">
    <source>
        <dbReference type="ARBA" id="ARBA00023098"/>
    </source>
</evidence>
<evidence type="ECO:0000256" key="5">
    <source>
        <dbReference type="ARBA" id="ARBA00022989"/>
    </source>
</evidence>
<organism evidence="9 10">
    <name type="scientific">Fistulina hepatica ATCC 64428</name>
    <dbReference type="NCBI Taxonomy" id="1128425"/>
    <lineage>
        <taxon>Eukaryota</taxon>
        <taxon>Fungi</taxon>
        <taxon>Dikarya</taxon>
        <taxon>Basidiomycota</taxon>
        <taxon>Agaricomycotina</taxon>
        <taxon>Agaricomycetes</taxon>
        <taxon>Agaricomycetidae</taxon>
        <taxon>Agaricales</taxon>
        <taxon>Fistulinaceae</taxon>
        <taxon>Fistulina</taxon>
    </lineage>
</organism>
<keyword evidence="7 8" id="KW-0472">Membrane</keyword>
<keyword evidence="3" id="KW-0378">Hydrolase</keyword>
<keyword evidence="6" id="KW-0443">Lipid metabolism</keyword>
<protein>
    <recommendedName>
        <fullName evidence="11">FIT family protein scs3</fullName>
    </recommendedName>
</protein>
<dbReference type="InterPro" id="IPR019388">
    <property type="entry name" value="FIT"/>
</dbReference>